<evidence type="ECO:0000313" key="10">
    <source>
        <dbReference type="Proteomes" id="UP000008022"/>
    </source>
</evidence>
<dbReference type="eggNOG" id="ENOG502QPYH">
    <property type="taxonomic scope" value="Eukaryota"/>
</dbReference>
<evidence type="ECO:0000256" key="8">
    <source>
        <dbReference type="ARBA" id="ARBA00023272"/>
    </source>
</evidence>
<dbReference type="AlphaFoldDB" id="A0A0E0PYM0"/>
<dbReference type="Gramene" id="ORUFI06G17940.1">
    <property type="protein sequence ID" value="ORUFI06G17940.1"/>
    <property type="gene ID" value="ORUFI06G17940"/>
</dbReference>
<evidence type="ECO:0000256" key="4">
    <source>
        <dbReference type="ARBA" id="ARBA00022490"/>
    </source>
</evidence>
<protein>
    <submittedName>
        <fullName evidence="9">Uncharacterized protein</fullName>
    </submittedName>
</protein>
<sequence length="354" mass="39887">MNGCTGGAGGVAAGRLPAVSLQQAQWKLVDERCELREEEMEYVRWFHRYELVATGATPSLPSTSGCPSKLGLPSTRRIERLGFPDDNDHTLRVKFIGGDHMLKDYSSTLIIHLEVIDGQLVTLVIESFVVDILEGNTKDEIFYFIENLLKFNLRTLRMNSGAGGAGGAAVGRMPAGSLQWAQWRLADEWCELREEEMEYINQCNSFIAKHVRAPLQNVWSLVRRFDQPQIYKPFVRKCVMRGNVETGSVREIIVQSGLPATRSIERLEFLDDNEHILRVKFIGGDHMLKNYSSTLTMHSEVIDGQPGTVVIESFVVDIPEENTKEDICYFVENLLRCNLRTLADESEESLASPC</sequence>
<dbReference type="GO" id="GO:0009738">
    <property type="term" value="P:abscisic acid-activated signaling pathway"/>
    <property type="evidence" value="ECO:0007669"/>
    <property type="project" value="UniProtKB-KW"/>
</dbReference>
<dbReference type="GO" id="GO:0005634">
    <property type="term" value="C:nucleus"/>
    <property type="evidence" value="ECO:0007669"/>
    <property type="project" value="UniProtKB-SubCell"/>
</dbReference>
<evidence type="ECO:0000313" key="9">
    <source>
        <dbReference type="EnsemblPlants" id="ORUFI06G17940.1"/>
    </source>
</evidence>
<dbReference type="CDD" id="cd07821">
    <property type="entry name" value="PYR_PYL_RCAR_like"/>
    <property type="match status" value="1"/>
</dbReference>
<dbReference type="EnsemblPlants" id="ORUFI06G17940.1">
    <property type="protein sequence ID" value="ORUFI06G17940.1"/>
    <property type="gene ID" value="ORUFI06G17940"/>
</dbReference>
<proteinExistence type="inferred from homology"/>
<dbReference type="InterPro" id="IPR050279">
    <property type="entry name" value="Plant_def-hormone_signal"/>
</dbReference>
<dbReference type="GO" id="GO:0038023">
    <property type="term" value="F:signaling receptor activity"/>
    <property type="evidence" value="ECO:0007669"/>
    <property type="project" value="TreeGrafter"/>
</dbReference>
<dbReference type="InterPro" id="IPR019587">
    <property type="entry name" value="Polyketide_cyclase/dehydratase"/>
</dbReference>
<dbReference type="FunFam" id="3.30.530.20:FF:000039">
    <property type="entry name" value="Bet v I allergen-like"/>
    <property type="match status" value="1"/>
</dbReference>
<accession>A0A0E0PYM0</accession>
<keyword evidence="7" id="KW-0539">Nucleus</keyword>
<evidence type="ECO:0000256" key="2">
    <source>
        <dbReference type="ARBA" id="ARBA00004496"/>
    </source>
</evidence>
<keyword evidence="10" id="KW-1185">Reference proteome</keyword>
<evidence type="ECO:0000256" key="6">
    <source>
        <dbReference type="ARBA" id="ARBA00023170"/>
    </source>
</evidence>
<comment type="similarity">
    <text evidence="3">Belongs to the PYR/PYL/RCAR abscisic acid intracellular receptor family.</text>
</comment>
<dbReference type="GO" id="GO:0005737">
    <property type="term" value="C:cytoplasm"/>
    <property type="evidence" value="ECO:0007669"/>
    <property type="project" value="UniProtKB-SubCell"/>
</dbReference>
<dbReference type="Pfam" id="PF10604">
    <property type="entry name" value="Polyketide_cyc2"/>
    <property type="match status" value="1"/>
</dbReference>
<dbReference type="GO" id="GO:0004864">
    <property type="term" value="F:protein phosphatase inhibitor activity"/>
    <property type="evidence" value="ECO:0007669"/>
    <property type="project" value="UniProtKB-KW"/>
</dbReference>
<evidence type="ECO:0000256" key="1">
    <source>
        <dbReference type="ARBA" id="ARBA00004123"/>
    </source>
</evidence>
<organism evidence="9 10">
    <name type="scientific">Oryza rufipogon</name>
    <name type="common">Brownbeard rice</name>
    <name type="synonym">Asian wild rice</name>
    <dbReference type="NCBI Taxonomy" id="4529"/>
    <lineage>
        <taxon>Eukaryota</taxon>
        <taxon>Viridiplantae</taxon>
        <taxon>Streptophyta</taxon>
        <taxon>Embryophyta</taxon>
        <taxon>Tracheophyta</taxon>
        <taxon>Spermatophyta</taxon>
        <taxon>Magnoliopsida</taxon>
        <taxon>Liliopsida</taxon>
        <taxon>Poales</taxon>
        <taxon>Poaceae</taxon>
        <taxon>BOP clade</taxon>
        <taxon>Oryzoideae</taxon>
        <taxon>Oryzeae</taxon>
        <taxon>Oryzinae</taxon>
        <taxon>Oryza</taxon>
    </lineage>
</organism>
<reference evidence="10" key="1">
    <citation type="submission" date="2013-06" db="EMBL/GenBank/DDBJ databases">
        <authorList>
            <person name="Zhao Q."/>
        </authorList>
    </citation>
    <scope>NUCLEOTIDE SEQUENCE</scope>
    <source>
        <strain evidence="10">cv. W1943</strain>
    </source>
</reference>
<name>A0A0E0PYM0_ORYRU</name>
<dbReference type="PANTHER" id="PTHR31213:SF205">
    <property type="entry name" value="ABSCISIC ACID RECEPTOR PYL3"/>
    <property type="match status" value="1"/>
</dbReference>
<evidence type="ECO:0000256" key="5">
    <source>
        <dbReference type="ARBA" id="ARBA00022682"/>
    </source>
</evidence>
<dbReference type="InterPro" id="IPR023393">
    <property type="entry name" value="START-like_dom_sf"/>
</dbReference>
<dbReference type="STRING" id="4529.A0A0E0PYM0"/>
<dbReference type="HOGENOM" id="CLU_783857_0_0_1"/>
<dbReference type="PANTHER" id="PTHR31213">
    <property type="entry name" value="OS08G0374000 PROTEIN-RELATED"/>
    <property type="match status" value="1"/>
</dbReference>
<evidence type="ECO:0000256" key="7">
    <source>
        <dbReference type="ARBA" id="ARBA00023242"/>
    </source>
</evidence>
<keyword evidence="8" id="KW-0650">Protein phosphatase inhibitor</keyword>
<dbReference type="OMA" id="KPFVARC"/>
<dbReference type="Proteomes" id="UP000008022">
    <property type="component" value="Unassembled WGS sequence"/>
</dbReference>
<dbReference type="Gene3D" id="3.30.530.20">
    <property type="match status" value="2"/>
</dbReference>
<evidence type="ECO:0000256" key="3">
    <source>
        <dbReference type="ARBA" id="ARBA00008594"/>
    </source>
</evidence>
<keyword evidence="6" id="KW-0675">Receptor</keyword>
<comment type="subcellular location">
    <subcellularLocation>
        <location evidence="2">Cytoplasm</location>
    </subcellularLocation>
    <subcellularLocation>
        <location evidence="1">Nucleus</location>
    </subcellularLocation>
</comment>
<dbReference type="GO" id="GO:0010427">
    <property type="term" value="F:abscisic acid binding"/>
    <property type="evidence" value="ECO:0007669"/>
    <property type="project" value="TreeGrafter"/>
</dbReference>
<dbReference type="SUPFAM" id="SSF55961">
    <property type="entry name" value="Bet v1-like"/>
    <property type="match status" value="2"/>
</dbReference>
<keyword evidence="5" id="KW-0938">Abscisic acid signaling pathway</keyword>
<reference evidence="9" key="2">
    <citation type="submission" date="2015-06" db="UniProtKB">
        <authorList>
            <consortium name="EnsemblPlants"/>
        </authorList>
    </citation>
    <scope>IDENTIFICATION</scope>
</reference>
<keyword evidence="4" id="KW-0963">Cytoplasm</keyword>